<accession>K3ZIF1</accession>
<organism evidence="3 4">
    <name type="scientific">Setaria italica</name>
    <name type="common">Foxtail millet</name>
    <name type="synonym">Panicum italicum</name>
    <dbReference type="NCBI Taxonomy" id="4555"/>
    <lineage>
        <taxon>Eukaryota</taxon>
        <taxon>Viridiplantae</taxon>
        <taxon>Streptophyta</taxon>
        <taxon>Embryophyta</taxon>
        <taxon>Tracheophyta</taxon>
        <taxon>Spermatophyta</taxon>
        <taxon>Magnoliopsida</taxon>
        <taxon>Liliopsida</taxon>
        <taxon>Poales</taxon>
        <taxon>Poaceae</taxon>
        <taxon>PACMAD clade</taxon>
        <taxon>Panicoideae</taxon>
        <taxon>Panicodae</taxon>
        <taxon>Paniceae</taxon>
        <taxon>Cenchrinae</taxon>
        <taxon>Setaria</taxon>
    </lineage>
</organism>
<dbReference type="HOGENOM" id="CLU_042729_1_0_1"/>
<dbReference type="EMBL" id="AGNK02004603">
    <property type="status" value="NOT_ANNOTATED_CDS"/>
    <property type="molecule type" value="Genomic_DNA"/>
</dbReference>
<name>K3ZIF1_SETIT</name>
<evidence type="ECO:0000256" key="2">
    <source>
        <dbReference type="SAM" id="MobiDB-lite"/>
    </source>
</evidence>
<sequence length="453" mass="49855">MPRARLVNLGPSRSCWPICPNTSPAQAFCTRRRRRRKVALVCNGGGGEVMRSLAVTSLPPFFPPFPWRRENQESPGHHHHHGHDGSPISSKVGCLIEILFSGGVACCAESASSYSYTSFKTINEPKLGLWQTLASKAKGILDEDALAHKFEDFRKERPRSNSGSSSGDQAPQSRWSFENHWKTGEAAARIRPEALSASVNQLGGRIKNALEEGLTIVDNKTSSIIEETKKIQIRRKPTSSSSYVSNSAVHTVSTPNLSLDQAKSAAEETQLKASRDVANAMAAKAKLLLRELKSVKADLAFAKQRCAQLEEENKLLRETKQKGSKTEEDDDLIRVQLETLLAEKSRLAQENSTYARENRFLREIVDFHQFSTTQDVVSLDDGDMEDDVPEEDSNLICTEYALPMVEENSGGEELSPVPSRPESPMDGPEEPSSPISSNFQNASKPDASTSDTA</sequence>
<feature type="compositionally biased region" description="Basic and acidic residues" evidence="2">
    <location>
        <begin position="67"/>
        <end position="76"/>
    </location>
</feature>
<protein>
    <submittedName>
        <fullName evidence="3">Uncharacterized protein</fullName>
    </submittedName>
</protein>
<feature type="compositionally biased region" description="Polar residues" evidence="2">
    <location>
        <begin position="160"/>
        <end position="175"/>
    </location>
</feature>
<proteinExistence type="predicted"/>
<reference evidence="4" key="1">
    <citation type="journal article" date="2012" name="Nat. Biotechnol.">
        <title>Reference genome sequence of the model plant Setaria.</title>
        <authorList>
            <person name="Bennetzen J.L."/>
            <person name="Schmutz J."/>
            <person name="Wang H."/>
            <person name="Percifield R."/>
            <person name="Hawkins J."/>
            <person name="Pontaroli A.C."/>
            <person name="Estep M."/>
            <person name="Feng L."/>
            <person name="Vaughn J.N."/>
            <person name="Grimwood J."/>
            <person name="Jenkins J."/>
            <person name="Barry K."/>
            <person name="Lindquist E."/>
            <person name="Hellsten U."/>
            <person name="Deshpande S."/>
            <person name="Wang X."/>
            <person name="Wu X."/>
            <person name="Mitros T."/>
            <person name="Triplett J."/>
            <person name="Yang X."/>
            <person name="Ye C.Y."/>
            <person name="Mauro-Herrera M."/>
            <person name="Wang L."/>
            <person name="Li P."/>
            <person name="Sharma M."/>
            <person name="Sharma R."/>
            <person name="Ronald P.C."/>
            <person name="Panaud O."/>
            <person name="Kellogg E.A."/>
            <person name="Brutnell T.P."/>
            <person name="Doust A.N."/>
            <person name="Tuskan G.A."/>
            <person name="Rokhsar D."/>
            <person name="Devos K.M."/>
        </authorList>
    </citation>
    <scope>NUCLEOTIDE SEQUENCE [LARGE SCALE GENOMIC DNA]</scope>
    <source>
        <strain evidence="4">cv. Yugu1</strain>
    </source>
</reference>
<feature type="region of interest" description="Disordered" evidence="2">
    <location>
        <begin position="66"/>
        <end position="86"/>
    </location>
</feature>
<dbReference type="PANTHER" id="PTHR31016">
    <property type="entry name" value="OS04G0228100 PROTEIN"/>
    <property type="match status" value="1"/>
</dbReference>
<dbReference type="AlphaFoldDB" id="K3ZIF1"/>
<feature type="region of interest" description="Disordered" evidence="2">
    <location>
        <begin position="152"/>
        <end position="175"/>
    </location>
</feature>
<dbReference type="STRING" id="4555.K3ZIF1"/>
<reference evidence="3" key="2">
    <citation type="submission" date="2018-08" db="UniProtKB">
        <authorList>
            <consortium name="EnsemblPlants"/>
        </authorList>
    </citation>
    <scope>IDENTIFICATION</scope>
    <source>
        <strain evidence="3">Yugu1</strain>
    </source>
</reference>
<keyword evidence="4" id="KW-1185">Reference proteome</keyword>
<evidence type="ECO:0000256" key="1">
    <source>
        <dbReference type="SAM" id="Coils"/>
    </source>
</evidence>
<dbReference type="Gramene" id="KQK93347">
    <property type="protein sequence ID" value="KQK93347"/>
    <property type="gene ID" value="SETIT_026353mg"/>
</dbReference>
<dbReference type="OMA" id="ESPMDGP"/>
<evidence type="ECO:0000313" key="4">
    <source>
        <dbReference type="Proteomes" id="UP000004995"/>
    </source>
</evidence>
<dbReference type="InParanoid" id="K3ZIF1"/>
<feature type="compositionally biased region" description="Polar residues" evidence="2">
    <location>
        <begin position="433"/>
        <end position="453"/>
    </location>
</feature>
<dbReference type="EnsemblPlants" id="KQK93347">
    <property type="protein sequence ID" value="KQK93347"/>
    <property type="gene ID" value="SETIT_026353mg"/>
</dbReference>
<dbReference type="FunCoup" id="K3ZIF1">
    <property type="interactions" value="1"/>
</dbReference>
<dbReference type="PANTHER" id="PTHR31016:SF5">
    <property type="entry name" value="EXPRESSED PROTEIN"/>
    <property type="match status" value="1"/>
</dbReference>
<feature type="coiled-coil region" evidence="1">
    <location>
        <begin position="285"/>
        <end position="357"/>
    </location>
</feature>
<feature type="region of interest" description="Disordered" evidence="2">
    <location>
        <begin position="402"/>
        <end position="453"/>
    </location>
</feature>
<evidence type="ECO:0000313" key="3">
    <source>
        <dbReference type="EnsemblPlants" id="KQK93347"/>
    </source>
</evidence>
<keyword evidence="1" id="KW-0175">Coiled coil</keyword>
<dbReference type="eggNOG" id="ENOG502QPQ1">
    <property type="taxonomic scope" value="Eukaryota"/>
</dbReference>
<dbReference type="Proteomes" id="UP000004995">
    <property type="component" value="Unassembled WGS sequence"/>
</dbReference>